<sequence length="56" mass="6785">MIDKYLTLRNKKDALLDQYSKANKEEKAIIKKEYEKIDDQMRSIKKSLPEKVWKQL</sequence>
<dbReference type="Proteomes" id="UP001285244">
    <property type="component" value="Unassembled WGS sequence"/>
</dbReference>
<accession>A0ABU4WPN7</accession>
<protein>
    <submittedName>
        <fullName evidence="1">Uncharacterized protein</fullName>
    </submittedName>
</protein>
<gene>
    <name evidence="1" type="ORF">MOZ64_05905</name>
</gene>
<keyword evidence="2" id="KW-1185">Reference proteome</keyword>
<reference evidence="1 2" key="1">
    <citation type="submission" date="2022-03" db="EMBL/GenBank/DDBJ databases">
        <title>Novel taxa within the pig intestine.</title>
        <authorList>
            <person name="Wylensek D."/>
            <person name="Bishof K."/>
            <person name="Afrizal A."/>
            <person name="Clavel T."/>
        </authorList>
    </citation>
    <scope>NUCLEOTIDE SEQUENCE [LARGE SCALE GENOMIC DNA]</scope>
    <source>
        <strain evidence="1 2">Cla-KB-P134</strain>
    </source>
</reference>
<organism evidence="1 2">
    <name type="scientific">Absicoccus intestinalis</name>
    <dbReference type="NCBI Taxonomy" id="2926319"/>
    <lineage>
        <taxon>Bacteria</taxon>
        <taxon>Bacillati</taxon>
        <taxon>Bacillota</taxon>
        <taxon>Erysipelotrichia</taxon>
        <taxon>Erysipelotrichales</taxon>
        <taxon>Erysipelotrichaceae</taxon>
        <taxon>Absicoccus</taxon>
    </lineage>
</organism>
<name>A0ABU4WPN7_9FIRM</name>
<proteinExistence type="predicted"/>
<dbReference type="EMBL" id="JALBUS010000007">
    <property type="protein sequence ID" value="MDX8417374.1"/>
    <property type="molecule type" value="Genomic_DNA"/>
</dbReference>
<comment type="caution">
    <text evidence="1">The sequence shown here is derived from an EMBL/GenBank/DDBJ whole genome shotgun (WGS) entry which is preliminary data.</text>
</comment>
<evidence type="ECO:0000313" key="2">
    <source>
        <dbReference type="Proteomes" id="UP001285244"/>
    </source>
</evidence>
<evidence type="ECO:0000313" key="1">
    <source>
        <dbReference type="EMBL" id="MDX8417374.1"/>
    </source>
</evidence>
<dbReference type="RefSeq" id="WP_320325670.1">
    <property type="nucleotide sequence ID" value="NZ_JALBUS010000007.1"/>
</dbReference>